<keyword evidence="3 5" id="KW-0238">DNA-binding</keyword>
<gene>
    <name evidence="7" type="ordered locus">Sfla_4807</name>
</gene>
<dbReference type="KEGG" id="sfa:Sfla_4807"/>
<dbReference type="InterPro" id="IPR041490">
    <property type="entry name" value="KstR2_TetR_C"/>
</dbReference>
<dbReference type="PANTHER" id="PTHR30055:SF175">
    <property type="entry name" value="HTH-TYPE TRANSCRIPTIONAL REPRESSOR KSTR2"/>
    <property type="match status" value="1"/>
</dbReference>
<dbReference type="AlphaFoldDB" id="A0A8D3WJF9"/>
<proteinExistence type="predicted"/>
<feature type="DNA-binding region" description="H-T-H motif" evidence="5">
    <location>
        <begin position="36"/>
        <end position="55"/>
    </location>
</feature>
<dbReference type="SUPFAM" id="SSF46689">
    <property type="entry name" value="Homeodomain-like"/>
    <property type="match status" value="1"/>
</dbReference>
<dbReference type="EMBL" id="CP002475">
    <property type="protein sequence ID" value="ADW06208.1"/>
    <property type="molecule type" value="Genomic_DNA"/>
</dbReference>
<dbReference type="InterPro" id="IPR009057">
    <property type="entry name" value="Homeodomain-like_sf"/>
</dbReference>
<dbReference type="InterPro" id="IPR050109">
    <property type="entry name" value="HTH-type_TetR-like_transc_reg"/>
</dbReference>
<dbReference type="Gene3D" id="1.10.10.60">
    <property type="entry name" value="Homeodomain-like"/>
    <property type="match status" value="1"/>
</dbReference>
<keyword evidence="4" id="KW-0804">Transcription</keyword>
<dbReference type="Pfam" id="PF00440">
    <property type="entry name" value="TetR_N"/>
    <property type="match status" value="1"/>
</dbReference>
<protein>
    <submittedName>
        <fullName evidence="7">Transcriptional regulator, TetR family</fullName>
    </submittedName>
</protein>
<evidence type="ECO:0000256" key="5">
    <source>
        <dbReference type="PROSITE-ProRule" id="PRU00335"/>
    </source>
</evidence>
<evidence type="ECO:0000256" key="3">
    <source>
        <dbReference type="ARBA" id="ARBA00023125"/>
    </source>
</evidence>
<sequence>MPTKKKPTAASRPERRTELLAVAAQVFAAQGYDATTVRGIADEAGMLAGSLYHHFDSKESMADEILSTFLTGLRATCGAVLDAGLGPRDTLEALVTASFRHIGRNRAAAAIYRTEGAHLAGRPGFPRLAGVRPVLEEALSRTLERGAADGSFRRDLDTRLACRLLRDAIWGTASWHEPGAGPGQDHGELARGYLTLLLDGLTPRV</sequence>
<organism evidence="7 8">
    <name type="scientific">Streptomyces pratensis (strain ATCC 33331 / IAF-45CD)</name>
    <dbReference type="NCBI Taxonomy" id="591167"/>
    <lineage>
        <taxon>Bacteria</taxon>
        <taxon>Bacillati</taxon>
        <taxon>Actinomycetota</taxon>
        <taxon>Actinomycetes</taxon>
        <taxon>Kitasatosporales</taxon>
        <taxon>Streptomycetaceae</taxon>
        <taxon>Streptomyces</taxon>
    </lineage>
</organism>
<accession>A0A8D3WJF9</accession>
<dbReference type="GO" id="GO:0000976">
    <property type="term" value="F:transcription cis-regulatory region binding"/>
    <property type="evidence" value="ECO:0007669"/>
    <property type="project" value="TreeGrafter"/>
</dbReference>
<name>A0A8D3WJF9_STRFA</name>
<dbReference type="Pfam" id="PF17932">
    <property type="entry name" value="TetR_C_24"/>
    <property type="match status" value="1"/>
</dbReference>
<feature type="domain" description="HTH tetR-type" evidence="6">
    <location>
        <begin position="13"/>
        <end position="73"/>
    </location>
</feature>
<dbReference type="InterPro" id="IPR036271">
    <property type="entry name" value="Tet_transcr_reg_TetR-rel_C_sf"/>
</dbReference>
<evidence type="ECO:0000259" key="6">
    <source>
        <dbReference type="PROSITE" id="PS50977"/>
    </source>
</evidence>
<evidence type="ECO:0000256" key="4">
    <source>
        <dbReference type="ARBA" id="ARBA00023163"/>
    </source>
</evidence>
<evidence type="ECO:0000256" key="1">
    <source>
        <dbReference type="ARBA" id="ARBA00022491"/>
    </source>
</evidence>
<evidence type="ECO:0000313" key="8">
    <source>
        <dbReference type="Proteomes" id="UP000002066"/>
    </source>
</evidence>
<reference evidence="7 8" key="1">
    <citation type="submission" date="2011-01" db="EMBL/GenBank/DDBJ databases">
        <title>Complete sequence of chromosome of Streptomyces flavogriseus ATCC 33331.</title>
        <authorList>
            <consortium name="US DOE Joint Genome Institute"/>
            <person name="Lucas S."/>
            <person name="Copeland A."/>
            <person name="Lapidus A."/>
            <person name="Cheng J.-F."/>
            <person name="Goodwin L."/>
            <person name="Pitluck S."/>
            <person name="Davenport K."/>
            <person name="Detter J.C."/>
            <person name="Han C."/>
            <person name="Tapia R."/>
            <person name="Land M."/>
            <person name="Hauser L."/>
            <person name="Kyrpides N."/>
            <person name="Ivanova N."/>
            <person name="Ovchinnikova G."/>
            <person name="Pagani I."/>
            <person name="Brumm P."/>
            <person name="Mead D."/>
            <person name="Woyke T."/>
        </authorList>
    </citation>
    <scope>NUCLEOTIDE SEQUENCE [LARGE SCALE GENOMIC DNA]</scope>
    <source>
        <strain evidence="8">ATCC 33331 / IAF-45CD</strain>
    </source>
</reference>
<dbReference type="OrthoDB" id="9814200at2"/>
<keyword evidence="1" id="KW-0678">Repressor</keyword>
<dbReference type="PANTHER" id="PTHR30055">
    <property type="entry name" value="HTH-TYPE TRANSCRIPTIONAL REGULATOR RUTR"/>
    <property type="match status" value="1"/>
</dbReference>
<dbReference type="Gene3D" id="1.10.357.10">
    <property type="entry name" value="Tetracycline Repressor, domain 2"/>
    <property type="match status" value="1"/>
</dbReference>
<dbReference type="Proteomes" id="UP000002066">
    <property type="component" value="Chromosome"/>
</dbReference>
<dbReference type="InterPro" id="IPR001647">
    <property type="entry name" value="HTH_TetR"/>
</dbReference>
<evidence type="ECO:0000256" key="2">
    <source>
        <dbReference type="ARBA" id="ARBA00023015"/>
    </source>
</evidence>
<keyword evidence="2" id="KW-0805">Transcription regulation</keyword>
<dbReference type="PROSITE" id="PS50977">
    <property type="entry name" value="HTH_TETR_2"/>
    <property type="match status" value="1"/>
</dbReference>
<evidence type="ECO:0000313" key="7">
    <source>
        <dbReference type="EMBL" id="ADW06208.1"/>
    </source>
</evidence>
<dbReference type="SUPFAM" id="SSF48498">
    <property type="entry name" value="Tetracyclin repressor-like, C-terminal domain"/>
    <property type="match status" value="1"/>
</dbReference>
<dbReference type="GO" id="GO:0003700">
    <property type="term" value="F:DNA-binding transcription factor activity"/>
    <property type="evidence" value="ECO:0007669"/>
    <property type="project" value="TreeGrafter"/>
</dbReference>
<dbReference type="PRINTS" id="PR00455">
    <property type="entry name" value="HTHTETR"/>
</dbReference>